<dbReference type="InterPro" id="IPR006110">
    <property type="entry name" value="Pol_omega/Rpo6/RPB6"/>
</dbReference>
<gene>
    <name evidence="10" type="primary">rpoZ</name>
    <name evidence="11" type="ORF">EL26_18205</name>
</gene>
<evidence type="ECO:0000256" key="10">
    <source>
        <dbReference type="HAMAP-Rule" id="MF_00366"/>
    </source>
</evidence>
<dbReference type="STRING" id="1157490.EL26_18205"/>
<evidence type="ECO:0000313" key="12">
    <source>
        <dbReference type="Proteomes" id="UP000027931"/>
    </source>
</evidence>
<dbReference type="EC" id="2.7.7.6" evidence="2 10"/>
<dbReference type="OrthoDB" id="9815459at2"/>
<evidence type="ECO:0000313" key="11">
    <source>
        <dbReference type="EMBL" id="KEO81959.1"/>
    </source>
</evidence>
<dbReference type="GO" id="GO:0000428">
    <property type="term" value="C:DNA-directed RNA polymerase complex"/>
    <property type="evidence" value="ECO:0007669"/>
    <property type="project" value="UniProtKB-KW"/>
</dbReference>
<evidence type="ECO:0000256" key="3">
    <source>
        <dbReference type="ARBA" id="ARBA00013725"/>
    </source>
</evidence>
<dbReference type="PANTHER" id="PTHR34476">
    <property type="entry name" value="DNA-DIRECTED RNA POLYMERASE SUBUNIT OMEGA"/>
    <property type="match status" value="1"/>
</dbReference>
<comment type="subunit">
    <text evidence="10">The RNAP catalytic core consists of 2 alpha, 1 beta, 1 beta' and 1 omega subunit. When a sigma factor is associated with the core the holoenzyme is formed, which can initiate transcription.</text>
</comment>
<evidence type="ECO:0000256" key="8">
    <source>
        <dbReference type="ARBA" id="ARBA00029924"/>
    </source>
</evidence>
<evidence type="ECO:0000256" key="7">
    <source>
        <dbReference type="ARBA" id="ARBA00023163"/>
    </source>
</evidence>
<dbReference type="GO" id="GO:0003677">
    <property type="term" value="F:DNA binding"/>
    <property type="evidence" value="ECO:0007669"/>
    <property type="project" value="UniProtKB-UniRule"/>
</dbReference>
<comment type="catalytic activity">
    <reaction evidence="9 10">
        <text>RNA(n) + a ribonucleoside 5'-triphosphate = RNA(n+1) + diphosphate</text>
        <dbReference type="Rhea" id="RHEA:21248"/>
        <dbReference type="Rhea" id="RHEA-COMP:14527"/>
        <dbReference type="Rhea" id="RHEA-COMP:17342"/>
        <dbReference type="ChEBI" id="CHEBI:33019"/>
        <dbReference type="ChEBI" id="CHEBI:61557"/>
        <dbReference type="ChEBI" id="CHEBI:140395"/>
        <dbReference type="EC" id="2.7.7.6"/>
    </reaction>
</comment>
<evidence type="ECO:0000256" key="4">
    <source>
        <dbReference type="ARBA" id="ARBA00022478"/>
    </source>
</evidence>
<evidence type="ECO:0000256" key="2">
    <source>
        <dbReference type="ARBA" id="ARBA00012418"/>
    </source>
</evidence>
<dbReference type="Proteomes" id="UP000027931">
    <property type="component" value="Unassembled WGS sequence"/>
</dbReference>
<proteinExistence type="inferred from homology"/>
<comment type="similarity">
    <text evidence="1 10">Belongs to the RNA polymerase subunit omega family.</text>
</comment>
<dbReference type="eggNOG" id="COG1758">
    <property type="taxonomic scope" value="Bacteria"/>
</dbReference>
<organism evidence="11 12">
    <name type="scientific">Tumebacillus flagellatus</name>
    <dbReference type="NCBI Taxonomy" id="1157490"/>
    <lineage>
        <taxon>Bacteria</taxon>
        <taxon>Bacillati</taxon>
        <taxon>Bacillota</taxon>
        <taxon>Bacilli</taxon>
        <taxon>Bacillales</taxon>
        <taxon>Alicyclobacillaceae</taxon>
        <taxon>Tumebacillus</taxon>
    </lineage>
</organism>
<dbReference type="SMART" id="SM01409">
    <property type="entry name" value="RNA_pol_Rpb6"/>
    <property type="match status" value="1"/>
</dbReference>
<dbReference type="PANTHER" id="PTHR34476:SF1">
    <property type="entry name" value="DNA-DIRECTED RNA POLYMERASE SUBUNIT OMEGA"/>
    <property type="match status" value="1"/>
</dbReference>
<dbReference type="Gene3D" id="3.90.940.10">
    <property type="match status" value="1"/>
</dbReference>
<evidence type="ECO:0000256" key="6">
    <source>
        <dbReference type="ARBA" id="ARBA00022695"/>
    </source>
</evidence>
<evidence type="ECO:0000256" key="5">
    <source>
        <dbReference type="ARBA" id="ARBA00022679"/>
    </source>
</evidence>
<dbReference type="Pfam" id="PF01192">
    <property type="entry name" value="RNA_pol_Rpb6"/>
    <property type="match status" value="1"/>
</dbReference>
<evidence type="ECO:0000256" key="9">
    <source>
        <dbReference type="ARBA" id="ARBA00048552"/>
    </source>
</evidence>
<reference evidence="11 12" key="1">
    <citation type="journal article" date="2013" name="Int. J. Syst. Evol. Microbiol.">
        <title>Tumebacillus flagellatus sp. nov., an alpha-amylase/pullulanase-producing bacterium isolated from cassava wastewater.</title>
        <authorList>
            <person name="Wang Q."/>
            <person name="Xie N."/>
            <person name="Qin Y."/>
            <person name="Shen N."/>
            <person name="Zhu J."/>
            <person name="Mi H."/>
            <person name="Huang R."/>
        </authorList>
    </citation>
    <scope>NUCLEOTIDE SEQUENCE [LARGE SCALE GENOMIC DNA]</scope>
    <source>
        <strain evidence="11 12">GST4</strain>
    </source>
</reference>
<keyword evidence="12" id="KW-1185">Reference proteome</keyword>
<keyword evidence="4 10" id="KW-0240">DNA-directed RNA polymerase</keyword>
<comment type="caution">
    <text evidence="11">The sequence shown here is derived from an EMBL/GenBank/DDBJ whole genome shotgun (WGS) entry which is preliminary data.</text>
</comment>
<dbReference type="NCBIfam" id="TIGR00690">
    <property type="entry name" value="rpoZ"/>
    <property type="match status" value="1"/>
</dbReference>
<dbReference type="InterPro" id="IPR036161">
    <property type="entry name" value="RPB6/omega-like_sf"/>
</dbReference>
<protein>
    <recommendedName>
        <fullName evidence="3 10">DNA-directed RNA polymerase subunit omega</fullName>
        <shortName evidence="10">RNAP omega subunit</shortName>
        <ecNumber evidence="2 10">2.7.7.6</ecNumber>
    </recommendedName>
    <alternativeName>
        <fullName evidence="10">RNA polymerase omega subunit</fullName>
    </alternativeName>
    <alternativeName>
        <fullName evidence="8 10">Transcriptase subunit omega</fullName>
    </alternativeName>
</protein>
<dbReference type="AlphaFoldDB" id="A0A074LLI3"/>
<keyword evidence="6 10" id="KW-0548">Nucleotidyltransferase</keyword>
<dbReference type="GO" id="GO:0006351">
    <property type="term" value="P:DNA-templated transcription"/>
    <property type="evidence" value="ECO:0007669"/>
    <property type="project" value="UniProtKB-UniRule"/>
</dbReference>
<accession>A0A074LLI3</accession>
<comment type="function">
    <text evidence="10">Promotes RNA polymerase assembly. Latches the N- and C-terminal regions of the beta' subunit thereby facilitating its interaction with the beta and alpha subunits.</text>
</comment>
<evidence type="ECO:0000256" key="1">
    <source>
        <dbReference type="ARBA" id="ARBA00006711"/>
    </source>
</evidence>
<dbReference type="GO" id="GO:0003899">
    <property type="term" value="F:DNA-directed RNA polymerase activity"/>
    <property type="evidence" value="ECO:0007669"/>
    <property type="project" value="UniProtKB-UniRule"/>
</dbReference>
<keyword evidence="5 10" id="KW-0808">Transferase</keyword>
<sequence>MIYPSIDKLMEKADSKYTLVVAASKRARRIQDGAEKLLHVNTNKNVTVALNEISEEKVTFVRTKEGIK</sequence>
<keyword evidence="7 10" id="KW-0804">Transcription</keyword>
<dbReference type="EMBL" id="JMIR01000030">
    <property type="protein sequence ID" value="KEO81959.1"/>
    <property type="molecule type" value="Genomic_DNA"/>
</dbReference>
<dbReference type="SUPFAM" id="SSF63562">
    <property type="entry name" value="RPB6/omega subunit-like"/>
    <property type="match status" value="1"/>
</dbReference>
<dbReference type="RefSeq" id="WP_038091758.1">
    <property type="nucleotide sequence ID" value="NZ_JMIR01000030.1"/>
</dbReference>
<name>A0A074LLI3_9BACL</name>
<dbReference type="InterPro" id="IPR003716">
    <property type="entry name" value="DNA-dir_RNA_pol_omega"/>
</dbReference>
<dbReference type="HAMAP" id="MF_00366">
    <property type="entry name" value="RNApol_bact_RpoZ"/>
    <property type="match status" value="1"/>
</dbReference>